<dbReference type="InterPro" id="IPR002303">
    <property type="entry name" value="Valyl-tRNA_ligase"/>
</dbReference>
<evidence type="ECO:0000313" key="13">
    <source>
        <dbReference type="EMBL" id="OGG34758.1"/>
    </source>
</evidence>
<dbReference type="GO" id="GO:0004832">
    <property type="term" value="F:valine-tRNA ligase activity"/>
    <property type="evidence" value="ECO:0007669"/>
    <property type="project" value="UniProtKB-UniRule"/>
</dbReference>
<evidence type="ECO:0000256" key="9">
    <source>
        <dbReference type="NCBIfam" id="TIGR00422"/>
    </source>
</evidence>
<comment type="catalytic activity">
    <reaction evidence="8">
        <text>tRNA(Val) + L-valine + ATP = L-valyl-tRNA(Val) + AMP + diphosphate</text>
        <dbReference type="Rhea" id="RHEA:10704"/>
        <dbReference type="Rhea" id="RHEA-COMP:9672"/>
        <dbReference type="Rhea" id="RHEA-COMP:9708"/>
        <dbReference type="ChEBI" id="CHEBI:30616"/>
        <dbReference type="ChEBI" id="CHEBI:33019"/>
        <dbReference type="ChEBI" id="CHEBI:57762"/>
        <dbReference type="ChEBI" id="CHEBI:78442"/>
        <dbReference type="ChEBI" id="CHEBI:78537"/>
        <dbReference type="ChEBI" id="CHEBI:456215"/>
        <dbReference type="EC" id="6.1.1.9"/>
    </reaction>
</comment>
<dbReference type="PANTHER" id="PTHR11946:SF93">
    <property type="entry name" value="VALINE--TRNA LIGASE, CHLOROPLASTIC_MITOCHONDRIAL 2"/>
    <property type="match status" value="1"/>
</dbReference>
<evidence type="ECO:0000259" key="11">
    <source>
        <dbReference type="Pfam" id="PF00133"/>
    </source>
</evidence>
<dbReference type="PROSITE" id="PS00178">
    <property type="entry name" value="AA_TRNA_LIGASE_I"/>
    <property type="match status" value="1"/>
</dbReference>
<protein>
    <recommendedName>
        <fullName evidence="1 9">Valine--tRNA ligase</fullName>
        <ecNumber evidence="1 9">6.1.1.9</ecNumber>
    </recommendedName>
</protein>
<dbReference type="SUPFAM" id="SSF50677">
    <property type="entry name" value="ValRS/IleRS/LeuRS editing domain"/>
    <property type="match status" value="1"/>
</dbReference>
<keyword evidence="2" id="KW-0963">Cytoplasm</keyword>
<accession>A0A1F6BD05</accession>
<dbReference type="InterPro" id="IPR001412">
    <property type="entry name" value="aa-tRNA-synth_I_CS"/>
</dbReference>
<dbReference type="NCBIfam" id="TIGR00422">
    <property type="entry name" value="valS"/>
    <property type="match status" value="1"/>
</dbReference>
<comment type="caution">
    <text evidence="13">The sequence shown here is derived from an EMBL/GenBank/DDBJ whole genome shotgun (WGS) entry which is preliminary data.</text>
</comment>
<evidence type="ECO:0000256" key="7">
    <source>
        <dbReference type="ARBA" id="ARBA00023146"/>
    </source>
</evidence>
<dbReference type="InterPro" id="IPR009008">
    <property type="entry name" value="Val/Leu/Ile-tRNA-synth_edit"/>
</dbReference>
<keyword evidence="4 10" id="KW-0547">Nucleotide-binding</keyword>
<gene>
    <name evidence="13" type="ORF">A2363_03315</name>
</gene>
<evidence type="ECO:0000256" key="2">
    <source>
        <dbReference type="ARBA" id="ARBA00022490"/>
    </source>
</evidence>
<dbReference type="NCBIfam" id="NF004349">
    <property type="entry name" value="PRK05729.1"/>
    <property type="match status" value="1"/>
</dbReference>
<sequence length="746" mass="85665">MDKAYDPKAVEGKIYSMWESGGYFTPKIDKKKKPYSILLPLPNANDPMHMGHAMFVIEDILIRHHRMKGDPTLWLPGGDHAGIETQYVFEKKLAKDGKSRFQFDRDTLYRMIAEFVEQNKTVNRDQMKRLGFSLDWTRYHYSLEPEIVATVLDTFRAMHKDKLVYRDSRLVNYCTRDGTSFSDLEVKHVERTDPLYYMKYGPFVLATTRPETKFGDTAVAVNPRDKRYTKWVGKEIEVEGLAGKFRVVVVADDVIDPTFGTGIAKVTPAHDFTDWEIAKRHNLPAKQVIGFDGRMTDAAGPYAGMKVGTAREQIVRGLESRGLMDHIDTNYVHTVATCYKCGSVLEPLPIPQWYVKTKSLATQAIKAVKEGKTKIIPKKRFEKMYFDWMENILDWNISRQIVWGPRIPVWYCLDCNPAVTLSFLSKDDQKITGSYGDICTNHSFEEIRDGLQSLSAPLEATYTLTEGTCKTCRGTHILQETDTFDTWFLSSQWPLTTLGFPNGEDFNYFYPTSVLDTMWDILFFWVARMMMMGLYRTKKVPFEIIHLHSRVVDAKGQKMSKSRGNVVNPLKMVDQYGADALRFTLVFGAAPGSDIAVSEDKIRGMRNFANKLWNIGRFVLMNFESAGKEIPFYNKNMTLSNPEDNKIIAALNKLIASVTKDIERYRFSDAAQALYEFAWHTVADMYLEKNKERFKTGDAESLAVLRHVCLTLLKLLHPFMPFVTEKIWGKMPKKYDKPLIISSWPD</sequence>
<evidence type="ECO:0000259" key="12">
    <source>
        <dbReference type="Pfam" id="PF08264"/>
    </source>
</evidence>
<dbReference type="SUPFAM" id="SSF52374">
    <property type="entry name" value="Nucleotidylyl transferase"/>
    <property type="match status" value="1"/>
</dbReference>
<evidence type="ECO:0000256" key="1">
    <source>
        <dbReference type="ARBA" id="ARBA00013169"/>
    </source>
</evidence>
<evidence type="ECO:0000256" key="8">
    <source>
        <dbReference type="ARBA" id="ARBA00047552"/>
    </source>
</evidence>
<dbReference type="Proteomes" id="UP000176186">
    <property type="component" value="Unassembled WGS sequence"/>
</dbReference>
<reference evidence="13 14" key="1">
    <citation type="journal article" date="2016" name="Nat. Commun.">
        <title>Thousands of microbial genomes shed light on interconnected biogeochemical processes in an aquifer system.</title>
        <authorList>
            <person name="Anantharaman K."/>
            <person name="Brown C.T."/>
            <person name="Hug L.A."/>
            <person name="Sharon I."/>
            <person name="Castelle C.J."/>
            <person name="Probst A.J."/>
            <person name="Thomas B.C."/>
            <person name="Singh A."/>
            <person name="Wilkins M.J."/>
            <person name="Karaoz U."/>
            <person name="Brodie E.L."/>
            <person name="Williams K.H."/>
            <person name="Hubbard S.S."/>
            <person name="Banfield J.F."/>
        </authorList>
    </citation>
    <scope>NUCLEOTIDE SEQUENCE [LARGE SCALE GENOMIC DNA]</scope>
</reference>
<dbReference type="InterPro" id="IPR013155">
    <property type="entry name" value="M/V/L/I-tRNA-synth_anticd-bd"/>
</dbReference>
<keyword evidence="3 10" id="KW-0436">Ligase</keyword>
<dbReference type="Gene3D" id="3.40.50.620">
    <property type="entry name" value="HUPs"/>
    <property type="match status" value="2"/>
</dbReference>
<keyword evidence="6 10" id="KW-0648">Protein biosynthesis</keyword>
<dbReference type="GO" id="GO:0002161">
    <property type="term" value="F:aminoacyl-tRNA deacylase activity"/>
    <property type="evidence" value="ECO:0007669"/>
    <property type="project" value="InterPro"/>
</dbReference>
<feature type="domain" description="Aminoacyl-tRNA synthetase class Ia" evidence="11">
    <location>
        <begin position="13"/>
        <end position="597"/>
    </location>
</feature>
<dbReference type="PRINTS" id="PR00986">
    <property type="entry name" value="TRNASYNTHVAL"/>
</dbReference>
<dbReference type="CDD" id="cd07962">
    <property type="entry name" value="Anticodon_Ia_Val"/>
    <property type="match status" value="1"/>
</dbReference>
<dbReference type="InterPro" id="IPR009080">
    <property type="entry name" value="tRNAsynth_Ia_anticodon-bd"/>
</dbReference>
<proteinExistence type="inferred from homology"/>
<evidence type="ECO:0000256" key="5">
    <source>
        <dbReference type="ARBA" id="ARBA00022840"/>
    </source>
</evidence>
<comment type="similarity">
    <text evidence="10">Belongs to the class-I aminoacyl-tRNA synthetase family.</text>
</comment>
<dbReference type="InterPro" id="IPR002300">
    <property type="entry name" value="aa-tRNA-synth_Ia"/>
</dbReference>
<dbReference type="Pfam" id="PF00133">
    <property type="entry name" value="tRNA-synt_1"/>
    <property type="match status" value="1"/>
</dbReference>
<evidence type="ECO:0000256" key="3">
    <source>
        <dbReference type="ARBA" id="ARBA00022598"/>
    </source>
</evidence>
<dbReference type="GO" id="GO:0005524">
    <property type="term" value="F:ATP binding"/>
    <property type="evidence" value="ECO:0007669"/>
    <property type="project" value="UniProtKB-KW"/>
</dbReference>
<keyword evidence="7 10" id="KW-0030">Aminoacyl-tRNA synthetase</keyword>
<dbReference type="STRING" id="1798401.A2363_03315"/>
<dbReference type="InterPro" id="IPR033705">
    <property type="entry name" value="Anticodon_Ia_Val"/>
</dbReference>
<keyword evidence="5 10" id="KW-0067">ATP-binding</keyword>
<dbReference type="Pfam" id="PF08264">
    <property type="entry name" value="Anticodon_1"/>
    <property type="match status" value="1"/>
</dbReference>
<feature type="domain" description="Methionyl/Valyl/Leucyl/Isoleucyl-tRNA synthetase anticodon-binding" evidence="12">
    <location>
        <begin position="644"/>
        <end position="745"/>
    </location>
</feature>
<dbReference type="Gene3D" id="1.10.730.10">
    <property type="entry name" value="Isoleucyl-tRNA Synthetase, Domain 1"/>
    <property type="match status" value="1"/>
</dbReference>
<dbReference type="SUPFAM" id="SSF47323">
    <property type="entry name" value="Anticodon-binding domain of a subclass of class I aminoacyl-tRNA synthetases"/>
    <property type="match status" value="1"/>
</dbReference>
<dbReference type="EMBL" id="MFKE01000023">
    <property type="protein sequence ID" value="OGG34758.1"/>
    <property type="molecule type" value="Genomic_DNA"/>
</dbReference>
<dbReference type="GO" id="GO:0005829">
    <property type="term" value="C:cytosol"/>
    <property type="evidence" value="ECO:0007669"/>
    <property type="project" value="TreeGrafter"/>
</dbReference>
<evidence type="ECO:0000256" key="4">
    <source>
        <dbReference type="ARBA" id="ARBA00022741"/>
    </source>
</evidence>
<evidence type="ECO:0000256" key="6">
    <source>
        <dbReference type="ARBA" id="ARBA00022917"/>
    </source>
</evidence>
<name>A0A1F6BD05_9BACT</name>
<dbReference type="GO" id="GO:0006438">
    <property type="term" value="P:valyl-tRNA aminoacylation"/>
    <property type="evidence" value="ECO:0007669"/>
    <property type="project" value="UniProtKB-UniRule"/>
</dbReference>
<dbReference type="EC" id="6.1.1.9" evidence="1 9"/>
<dbReference type="PANTHER" id="PTHR11946">
    <property type="entry name" value="VALYL-TRNA SYNTHETASES"/>
    <property type="match status" value="1"/>
</dbReference>
<evidence type="ECO:0000313" key="14">
    <source>
        <dbReference type="Proteomes" id="UP000176186"/>
    </source>
</evidence>
<dbReference type="Gene3D" id="3.90.740.10">
    <property type="entry name" value="Valyl/Leucyl/Isoleucyl-tRNA synthetase, editing domain"/>
    <property type="match status" value="1"/>
</dbReference>
<organism evidence="13 14">
    <name type="scientific">Candidatus Gottesmanbacteria bacterium RIFOXYB1_FULL_47_11</name>
    <dbReference type="NCBI Taxonomy" id="1798401"/>
    <lineage>
        <taxon>Bacteria</taxon>
        <taxon>Candidatus Gottesmaniibacteriota</taxon>
    </lineage>
</organism>
<dbReference type="AlphaFoldDB" id="A0A1F6BD05"/>
<evidence type="ECO:0000256" key="10">
    <source>
        <dbReference type="RuleBase" id="RU363035"/>
    </source>
</evidence>
<dbReference type="InterPro" id="IPR014729">
    <property type="entry name" value="Rossmann-like_a/b/a_fold"/>
</dbReference>